<dbReference type="Proteomes" id="UP000219514">
    <property type="component" value="Unassembled WGS sequence"/>
</dbReference>
<feature type="region of interest" description="Disordered" evidence="1">
    <location>
        <begin position="33"/>
        <end position="103"/>
    </location>
</feature>
<reference evidence="2 3" key="1">
    <citation type="submission" date="2017-09" db="EMBL/GenBank/DDBJ databases">
        <authorList>
            <person name="Ehlers B."/>
            <person name="Leendertz F.H."/>
        </authorList>
    </citation>
    <scope>NUCLEOTIDE SEQUENCE [LARGE SCALE GENOMIC DNA]</scope>
    <source>
        <strain evidence="2 3">DSM 46844</strain>
    </source>
</reference>
<dbReference type="EMBL" id="OBDO01000022">
    <property type="protein sequence ID" value="SNX99418.1"/>
    <property type="molecule type" value="Genomic_DNA"/>
</dbReference>
<name>A0A285EJX3_9ACTN</name>
<sequence>MDWVCMVLAGWLSLALAAALAFVALIRFAERPSTEVDPESSPPPATATASVRLPRSGTSVPSRHRPRPARARRPVPVLARLGPRPPHRHRFLSLDDDPAGGARVRTCRCGAVRHAP</sequence>
<gene>
    <name evidence="2" type="ORF">SAMN06893097_1225</name>
</gene>
<evidence type="ECO:0000313" key="2">
    <source>
        <dbReference type="EMBL" id="SNX99418.1"/>
    </source>
</evidence>
<evidence type="ECO:0000256" key="1">
    <source>
        <dbReference type="SAM" id="MobiDB-lite"/>
    </source>
</evidence>
<protein>
    <submittedName>
        <fullName evidence="2">Uncharacterized protein</fullName>
    </submittedName>
</protein>
<proteinExistence type="predicted"/>
<organism evidence="2 3">
    <name type="scientific">Geodermatophilus sabuli</name>
    <dbReference type="NCBI Taxonomy" id="1564158"/>
    <lineage>
        <taxon>Bacteria</taxon>
        <taxon>Bacillati</taxon>
        <taxon>Actinomycetota</taxon>
        <taxon>Actinomycetes</taxon>
        <taxon>Geodermatophilales</taxon>
        <taxon>Geodermatophilaceae</taxon>
        <taxon>Geodermatophilus</taxon>
    </lineage>
</organism>
<accession>A0A285EJX3</accession>
<keyword evidence="3" id="KW-1185">Reference proteome</keyword>
<feature type="compositionally biased region" description="Basic residues" evidence="1">
    <location>
        <begin position="62"/>
        <end position="73"/>
    </location>
</feature>
<evidence type="ECO:0000313" key="3">
    <source>
        <dbReference type="Proteomes" id="UP000219514"/>
    </source>
</evidence>
<dbReference type="AlphaFoldDB" id="A0A285EJX3"/>